<dbReference type="Pfam" id="PF03422">
    <property type="entry name" value="CBM_6"/>
    <property type="match status" value="1"/>
</dbReference>
<dbReference type="Pfam" id="PF22633">
    <property type="entry name" value="F5_F8_type_C_2"/>
    <property type="match status" value="1"/>
</dbReference>
<keyword evidence="4" id="KW-0479">Metal-binding</keyword>
<dbReference type="Proteomes" id="UP000256779">
    <property type="component" value="Unassembled WGS sequence"/>
</dbReference>
<keyword evidence="5" id="KW-0732">Signal</keyword>
<dbReference type="InterPro" id="IPR051941">
    <property type="entry name" value="BG_Antigen-Binding_Lectin"/>
</dbReference>
<comment type="function">
    <text evidence="1">Acts as a defensive agent. Recognizes blood group fucosylated oligosaccharides including A, B, H and Lewis B-type antigens. Does not recognize Lewis A antigen and has low affinity for monovalent haptens.</text>
</comment>
<dbReference type="SUPFAM" id="SSF48230">
    <property type="entry name" value="Chondroitin AC/alginate lyase"/>
    <property type="match status" value="1"/>
</dbReference>
<dbReference type="PANTHER" id="PTHR45713">
    <property type="entry name" value="FTP DOMAIN-CONTAINING PROTEIN"/>
    <property type="match status" value="1"/>
</dbReference>
<evidence type="ECO:0000256" key="7">
    <source>
        <dbReference type="ARBA" id="ARBA00022837"/>
    </source>
</evidence>
<evidence type="ECO:0000259" key="10">
    <source>
        <dbReference type="PROSITE" id="PS51175"/>
    </source>
</evidence>
<dbReference type="Pfam" id="PF18962">
    <property type="entry name" value="Por_Secre_tail"/>
    <property type="match status" value="1"/>
</dbReference>
<evidence type="ECO:0000256" key="2">
    <source>
        <dbReference type="ARBA" id="ARBA00010147"/>
    </source>
</evidence>
<evidence type="ECO:0000256" key="9">
    <source>
        <dbReference type="ARBA" id="ARBA00023239"/>
    </source>
</evidence>
<keyword evidence="12" id="KW-1185">Reference proteome</keyword>
<dbReference type="GO" id="GO:0046872">
    <property type="term" value="F:metal ion binding"/>
    <property type="evidence" value="ECO:0007669"/>
    <property type="project" value="UniProtKB-KW"/>
</dbReference>
<comment type="subunit">
    <text evidence="3">Homotrimer.</text>
</comment>
<evidence type="ECO:0000313" key="12">
    <source>
        <dbReference type="Proteomes" id="UP000256779"/>
    </source>
</evidence>
<evidence type="ECO:0000256" key="1">
    <source>
        <dbReference type="ARBA" id="ARBA00002219"/>
    </source>
</evidence>
<protein>
    <submittedName>
        <fullName evidence="11">Putative secreted protein (Por secretion system target)</fullName>
    </submittedName>
</protein>
<dbReference type="GO" id="GO:0042597">
    <property type="term" value="C:periplasmic space"/>
    <property type="evidence" value="ECO:0007669"/>
    <property type="project" value="InterPro"/>
</dbReference>
<feature type="domain" description="CBM6" evidence="10">
    <location>
        <begin position="621"/>
        <end position="757"/>
    </location>
</feature>
<comment type="caution">
    <text evidence="11">The sequence shown here is derived from an EMBL/GenBank/DDBJ whole genome shotgun (WGS) entry which is preliminary data.</text>
</comment>
<dbReference type="GO" id="GO:0010185">
    <property type="term" value="P:regulation of cellular defense response"/>
    <property type="evidence" value="ECO:0007669"/>
    <property type="project" value="UniProtKB-ARBA"/>
</dbReference>
<dbReference type="GO" id="GO:0016829">
    <property type="term" value="F:lyase activity"/>
    <property type="evidence" value="ECO:0007669"/>
    <property type="project" value="UniProtKB-KW"/>
</dbReference>
<dbReference type="InterPro" id="IPR008964">
    <property type="entry name" value="Invasin/intimin_cell_adhesion"/>
</dbReference>
<dbReference type="SUPFAM" id="SSF49785">
    <property type="entry name" value="Galactose-binding domain-like"/>
    <property type="match status" value="2"/>
</dbReference>
<dbReference type="InterPro" id="IPR008979">
    <property type="entry name" value="Galactose-bd-like_sf"/>
</dbReference>
<dbReference type="InterPro" id="IPR006584">
    <property type="entry name" value="Cellulose-bd_IV"/>
</dbReference>
<dbReference type="Gene3D" id="2.60.40.1080">
    <property type="match status" value="2"/>
</dbReference>
<keyword evidence="8" id="KW-1015">Disulfide bond</keyword>
<dbReference type="SUPFAM" id="SSF49373">
    <property type="entry name" value="Invasin/intimin cell-adhesion fragments"/>
    <property type="match status" value="1"/>
</dbReference>
<dbReference type="Gene3D" id="2.60.120.200">
    <property type="match status" value="1"/>
</dbReference>
<proteinExistence type="inferred from homology"/>
<accession>A0A3D9KYF8</accession>
<dbReference type="PROSITE" id="PS51175">
    <property type="entry name" value="CBM6"/>
    <property type="match status" value="1"/>
</dbReference>
<dbReference type="Gene3D" id="1.50.10.100">
    <property type="entry name" value="Chondroitin AC/alginate lyase"/>
    <property type="match status" value="1"/>
</dbReference>
<name>A0A3D9KYF8_MARFU</name>
<keyword evidence="6" id="KW-0430">Lectin</keyword>
<evidence type="ECO:0000256" key="5">
    <source>
        <dbReference type="ARBA" id="ARBA00022729"/>
    </source>
</evidence>
<gene>
    <name evidence="11" type="ORF">C7460_12023</name>
</gene>
<sequence>MNQSNPIHHEKPDLTMKKLLTYVLIYALVTLGASVNAQVPSDFEFSHPGITFSTQDLERMKNSINIEPWKTAYGLLQEDFRSSPDYQMQGPAERVDRNGQNHGAFENDGHAVLYQSILYYVTGNTQYAENALAMIDAWTTTMTFLGGNVPSIFAGGPGGAILEGAEILRYHYPGWTERHTTITEKWAKEVLLPTHFIPDPLRVANQGAGQINGALTIAIFTNDVVLFNQAIDNYLNEPCAGIVNSLPNGQNGDTGRDYGHAFGMVINLAQAAERAYSQGVDLFSTLNYRLLALSEYWNAYGLGVDVEYIPHGTCYGFWSVIGEKGRGWSDHSTNTLLEIIHGAYTVRQGIPSPYTTERINSIPVSRNTFLFKVADESFEANIKLEPEGFTPKETDHLLTASQIGNINSGSASYNEAENEWTLTADGGAISGRASSDAFQYAYQQITGDATIIAHVNAMNTSSTTAEVGLMFRETLDADADMMSILARNSAEYPELVSTWRGQDVESNYYGVSGTRDIPSVERSLPYWLRIEIRGDDISGFTSDDGENWAPLVHRVFDNTNQYYLGLVAASSSGSVTAGFNDVEIYIEESSGVDGQCTISGYPISGFDSEGAPVYEMNVLPAMIEAENFDYTVVNDNHNAESVYRTDGCLEVSETTSGGYHVTISEPGDYLAYTLAVPADGVYAIGMKYAASNSAGRIQFVFAEENLTGEVVVPSTGGLENWCEMIVVREVRLAEGLYKMKMVFSGLSTLNIDQLTITQVSLDPTIENLALAGTASQSSTAYEGAADRAIDGNTSGNYGDGSVTHTSHSETLKWWQVDLGSEKAIESIGIFNRTGSNYGAHLNNFTVEVFDAQDQVVFTETYVDPPNPFLSIGTGGVIGKVVKISKTSDKAITLAEVQVFGYESQQQPQTITFEDLPNKSVGDPDFVPNAMASSGLPISYSSSNPEVAAIVGGNIRIIGEGTTSITASQSGNDNYLPALEETREMIVLSNDAPEKSIQEVTFDEIAAKKVGDMDFEPGAVASSGQPVIYTSSNKGVALIVGGKISVVGQGTATITAYQLGNDTLNPASASQDLVVTGAAQSIIFEPLPIITEGEGDLILQAEASSGLKVVFSSSDHEVAIVEEDILRIVGGGTTTITASQPGNDFFGAAPDVSQQLKVLRSQEISFEPFELKYVGDEDFPVGATASSGLTLSYESSDEAVATINEDGIISITGGGITTITVSQSGNDEFAPAEPISQNLAVIGSAVLASDGAAELAVYPNPAKDLVVVDRHDHQYHSVRLYTGTGILLEEFTFLPDQKSLTIDLRSWTSGMYFLKVVGEEGNKAVRLIKND</sequence>
<dbReference type="InterPro" id="IPR008929">
    <property type="entry name" value="Chondroitin_lyas"/>
</dbReference>
<dbReference type="GO" id="GO:0042806">
    <property type="term" value="F:fucose binding"/>
    <property type="evidence" value="ECO:0007669"/>
    <property type="project" value="UniProtKB-ARBA"/>
</dbReference>
<dbReference type="SMART" id="SM00606">
    <property type="entry name" value="CBD_IV"/>
    <property type="match status" value="1"/>
</dbReference>
<dbReference type="CDD" id="cd04080">
    <property type="entry name" value="CBM6_cellulase-like"/>
    <property type="match status" value="1"/>
</dbReference>
<evidence type="ECO:0000256" key="6">
    <source>
        <dbReference type="ARBA" id="ARBA00022734"/>
    </source>
</evidence>
<evidence type="ECO:0000313" key="11">
    <source>
        <dbReference type="EMBL" id="RED94628.1"/>
    </source>
</evidence>
<dbReference type="InterPro" id="IPR026444">
    <property type="entry name" value="Secre_tail"/>
</dbReference>
<dbReference type="InterPro" id="IPR008397">
    <property type="entry name" value="Alginate_lyase_dom"/>
</dbReference>
<dbReference type="Gene3D" id="2.60.120.260">
    <property type="entry name" value="Galactose-binding domain-like"/>
    <property type="match status" value="2"/>
</dbReference>
<dbReference type="Pfam" id="PF05426">
    <property type="entry name" value="Alginate_lyase"/>
    <property type="match status" value="1"/>
</dbReference>
<dbReference type="InterPro" id="IPR005084">
    <property type="entry name" value="CBM6"/>
</dbReference>
<evidence type="ECO:0000256" key="3">
    <source>
        <dbReference type="ARBA" id="ARBA00011233"/>
    </source>
</evidence>
<keyword evidence="7" id="KW-0106">Calcium</keyword>
<dbReference type="EMBL" id="QREG01000020">
    <property type="protein sequence ID" value="RED94628.1"/>
    <property type="molecule type" value="Genomic_DNA"/>
</dbReference>
<reference evidence="11 12" key="1">
    <citation type="submission" date="2018-07" db="EMBL/GenBank/DDBJ databases">
        <title>Genomic Encyclopedia of Type Strains, Phase IV (KMG-IV): sequencing the most valuable type-strain genomes for metagenomic binning, comparative biology and taxonomic classification.</title>
        <authorList>
            <person name="Goeker M."/>
        </authorList>
    </citation>
    <scope>NUCLEOTIDE SEQUENCE [LARGE SCALE GENOMIC DNA]</scope>
    <source>
        <strain evidence="11 12">DSM 4134</strain>
    </source>
</reference>
<evidence type="ECO:0000256" key="8">
    <source>
        <dbReference type="ARBA" id="ARBA00023157"/>
    </source>
</evidence>
<keyword evidence="9" id="KW-0456">Lyase</keyword>
<dbReference type="PANTHER" id="PTHR45713:SF6">
    <property type="entry name" value="F5_8 TYPE C DOMAIN-CONTAINING PROTEIN"/>
    <property type="match status" value="1"/>
</dbReference>
<dbReference type="InterPro" id="IPR006585">
    <property type="entry name" value="FTP1"/>
</dbReference>
<dbReference type="SMART" id="SM00607">
    <property type="entry name" value="FTP"/>
    <property type="match status" value="1"/>
</dbReference>
<dbReference type="NCBIfam" id="TIGR04183">
    <property type="entry name" value="Por_Secre_tail"/>
    <property type="match status" value="1"/>
</dbReference>
<organism evidence="11 12">
    <name type="scientific">Marinoscillum furvescens DSM 4134</name>
    <dbReference type="NCBI Taxonomy" id="1122208"/>
    <lineage>
        <taxon>Bacteria</taxon>
        <taxon>Pseudomonadati</taxon>
        <taxon>Bacteroidota</taxon>
        <taxon>Cytophagia</taxon>
        <taxon>Cytophagales</taxon>
        <taxon>Reichenbachiellaceae</taxon>
        <taxon>Marinoscillum</taxon>
    </lineage>
</organism>
<evidence type="ECO:0000256" key="4">
    <source>
        <dbReference type="ARBA" id="ARBA00022723"/>
    </source>
</evidence>
<comment type="similarity">
    <text evidence="2">Belongs to the fucolectin family.</text>
</comment>